<dbReference type="InterPro" id="IPR016032">
    <property type="entry name" value="Sig_transdc_resp-reg_C-effctor"/>
</dbReference>
<evidence type="ECO:0000256" key="1">
    <source>
        <dbReference type="ARBA" id="ARBA00023125"/>
    </source>
</evidence>
<dbReference type="Pfam" id="PF00486">
    <property type="entry name" value="Trans_reg_C"/>
    <property type="match status" value="1"/>
</dbReference>
<feature type="DNA-binding region" description="OmpR/PhoB-type" evidence="2">
    <location>
        <begin position="1"/>
        <end position="62"/>
    </location>
</feature>
<evidence type="ECO:0000259" key="3">
    <source>
        <dbReference type="PROSITE" id="PS51755"/>
    </source>
</evidence>
<dbReference type="InterPro" id="IPR001867">
    <property type="entry name" value="OmpR/PhoB-type_DNA-bd"/>
</dbReference>
<name>A0A3P3EP64_9HYPH</name>
<dbReference type="AlphaFoldDB" id="A0A3P3EP64"/>
<dbReference type="GO" id="GO:0003677">
    <property type="term" value="F:DNA binding"/>
    <property type="evidence" value="ECO:0007669"/>
    <property type="project" value="UniProtKB-UniRule"/>
</dbReference>
<sequence length="74" mass="8178">MRSLPCSRDELVGAAWPDNIHVDARTIDVQISRLRKVLKTVSPNTFIRRASGPAGQGWACIGTPIDRYSVTLRS</sequence>
<dbReference type="SUPFAM" id="SSF46894">
    <property type="entry name" value="C-terminal effector domain of the bipartite response regulators"/>
    <property type="match status" value="1"/>
</dbReference>
<organism evidence="4 5">
    <name type="scientific">Mesorhizobium tamadayense</name>
    <dbReference type="NCBI Taxonomy" id="425306"/>
    <lineage>
        <taxon>Bacteria</taxon>
        <taxon>Pseudomonadati</taxon>
        <taxon>Pseudomonadota</taxon>
        <taxon>Alphaproteobacteria</taxon>
        <taxon>Hyphomicrobiales</taxon>
        <taxon>Phyllobacteriaceae</taxon>
        <taxon>Mesorhizobium</taxon>
    </lineage>
</organism>
<gene>
    <name evidence="4" type="ORF">EH240_35665</name>
</gene>
<dbReference type="GO" id="GO:0000160">
    <property type="term" value="P:phosphorelay signal transduction system"/>
    <property type="evidence" value="ECO:0007669"/>
    <property type="project" value="InterPro"/>
</dbReference>
<protein>
    <submittedName>
        <fullName evidence="4">Helix-turn-helix domain-containing protein</fullName>
    </submittedName>
</protein>
<dbReference type="InterPro" id="IPR036388">
    <property type="entry name" value="WH-like_DNA-bd_sf"/>
</dbReference>
<feature type="domain" description="OmpR/PhoB-type" evidence="3">
    <location>
        <begin position="1"/>
        <end position="62"/>
    </location>
</feature>
<dbReference type="Proteomes" id="UP000273786">
    <property type="component" value="Unassembled WGS sequence"/>
</dbReference>
<dbReference type="PROSITE" id="PS51755">
    <property type="entry name" value="OMPR_PHOB"/>
    <property type="match status" value="1"/>
</dbReference>
<accession>A0A3P3EP64</accession>
<dbReference type="Gene3D" id="1.10.10.10">
    <property type="entry name" value="Winged helix-like DNA-binding domain superfamily/Winged helix DNA-binding domain"/>
    <property type="match status" value="1"/>
</dbReference>
<evidence type="ECO:0000313" key="5">
    <source>
        <dbReference type="Proteomes" id="UP000273786"/>
    </source>
</evidence>
<keyword evidence="5" id="KW-1185">Reference proteome</keyword>
<dbReference type="RefSeq" id="WP_125007038.1">
    <property type="nucleotide sequence ID" value="NZ_RQXT01000094.1"/>
</dbReference>
<keyword evidence="1 2" id="KW-0238">DNA-binding</keyword>
<comment type="caution">
    <text evidence="4">The sequence shown here is derived from an EMBL/GenBank/DDBJ whole genome shotgun (WGS) entry which is preliminary data.</text>
</comment>
<dbReference type="GO" id="GO:0006355">
    <property type="term" value="P:regulation of DNA-templated transcription"/>
    <property type="evidence" value="ECO:0007669"/>
    <property type="project" value="InterPro"/>
</dbReference>
<reference evidence="4 5" key="1">
    <citation type="submission" date="2018-11" db="EMBL/GenBank/DDBJ databases">
        <title>the genome of Mesorhizobium tamadayense DSM 28320.</title>
        <authorList>
            <person name="Gao J."/>
        </authorList>
    </citation>
    <scope>NUCLEOTIDE SEQUENCE [LARGE SCALE GENOMIC DNA]</scope>
    <source>
        <strain evidence="4 5">DSM 28320</strain>
    </source>
</reference>
<evidence type="ECO:0000256" key="2">
    <source>
        <dbReference type="PROSITE-ProRule" id="PRU01091"/>
    </source>
</evidence>
<dbReference type="EMBL" id="RQXT01000094">
    <property type="protein sequence ID" value="RRH87866.1"/>
    <property type="molecule type" value="Genomic_DNA"/>
</dbReference>
<dbReference type="OrthoDB" id="9802426at2"/>
<proteinExistence type="predicted"/>
<evidence type="ECO:0000313" key="4">
    <source>
        <dbReference type="EMBL" id="RRH87866.1"/>
    </source>
</evidence>